<reference evidence="3 4" key="1">
    <citation type="submission" date="2017-09" db="EMBL/GenBank/DDBJ databases">
        <title>Metagenomic Analysis Reveals Denitrifying Candidatus Accumulibacter and Flanking Population as a Source of N2O.</title>
        <authorList>
            <person name="Gao H."/>
            <person name="Mao Y."/>
            <person name="Zhao X."/>
            <person name="Liu W.-T."/>
            <person name="Zhang T."/>
            <person name="Wells G."/>
        </authorList>
    </citation>
    <scope>NUCLEOTIDE SEQUENCE [LARGE SCALE GENOMIC DNA]</scope>
    <source>
        <strain evidence="3">CANDO_2_IC</strain>
    </source>
</reference>
<dbReference type="Pfam" id="PF07705">
    <property type="entry name" value="CARDB"/>
    <property type="match status" value="3"/>
</dbReference>
<feature type="domain" description="CARDB" evidence="2">
    <location>
        <begin position="3926"/>
        <end position="4036"/>
    </location>
</feature>
<feature type="domain" description="CARDB" evidence="2">
    <location>
        <begin position="4048"/>
        <end position="4159"/>
    </location>
</feature>
<dbReference type="InterPro" id="IPR053786">
    <property type="entry name" value="LEPRxLL_CS"/>
</dbReference>
<evidence type="ECO:0000256" key="1">
    <source>
        <dbReference type="SAM" id="MobiDB-lite"/>
    </source>
</evidence>
<gene>
    <name evidence="3" type="ORF">CRU78_12415</name>
</gene>
<feature type="compositionally biased region" description="Basic and acidic residues" evidence="1">
    <location>
        <begin position="9"/>
        <end position="23"/>
    </location>
</feature>
<dbReference type="Gene3D" id="2.60.120.380">
    <property type="match status" value="4"/>
</dbReference>
<evidence type="ECO:0000313" key="4">
    <source>
        <dbReference type="Proteomes" id="UP000342300"/>
    </source>
</evidence>
<feature type="region of interest" description="Disordered" evidence="1">
    <location>
        <begin position="2046"/>
        <end position="2065"/>
    </location>
</feature>
<evidence type="ECO:0000259" key="2">
    <source>
        <dbReference type="Pfam" id="PF07705"/>
    </source>
</evidence>
<sequence>MRKSTGKNTRPDAPDAPDGDLHPGEPPPSQPARPSQRAVQPAPPAPIKLAATRRRREVAAAKLHFEALEPRILLDGDPAAGVMTLAGSIDVPGEQDYYRFTVDEASRVVLDSLSNRSDLSWRLDGPGGLVGERSFSATDSPSTSPPAYDLTPGQYQLRVDGAQDALGAYSLRVIDAASASVIAPDTPVSGVLELGNQSAAYRFRASAGDSYAFKATTPASAALFGRLLDPFGRQEGVSFDARHDGARFTVQHSGEYLLLLEGAIANHAALAHEFTLQTVVDSVSPLRIGETQIAHIDQPGKVAHFKFDVDATTAVIFDRLNNAGFAWSLSGPAGQQVTRRVAGQSALFDGGERLLLPPGSYTLSVDLDGPGTGSFPFRLLAADAAPELIANAVTNGQLEQATASQIYKTALNAGDKLFLEPRAVAGGSLAWRLVDPWGVRVAAGNFSAVANPATMTRPFTLPSSGEYWLLLDGADNNAADVALAYEFSLHAVPDVTRTLTLGETIAAAIASAGQSTIFTFDLAEATQVAFEAQSLRADIVWSLAGPRGKEVTDRRFDDSGVSGASTPASHLSILTLPPGEHQLTVHGTAAASGEFSFRLLDLAAAPALSLDTTSSIVLPPGTSTHSYRFLANAGDQIALENMSGSSGSSDSAGEEVIWRLIDRFGRDVGTPTALPAAGNSSDARLLSSDGAYTLLLEGRVDATAPRDYGFQLKRVGQLELAALPTGETVPLGTMLAGLLPTAKATRTYRFTLADDRQLVFDTQGGFSSAIWSLQGPRGSEVESQALYRSDAADANPLLTLPAGDYALTVKGSAATASVVGDGAYAFRLLDSDSFEELALGQRVVTKRVAAASTIAYHVSATAGSTLILNAVDSAGGVWRLLDPFGRQVAVASGASITTSINIATTGRYTLLNDGYYGARGGSDVGFTLAMQTRVSEALVFNRPISVGSAGVGSVAEYRFTLDQASTLVFDALSGPLSGPPSAPSSRWMLAGPLGTVRGWTSFRDDQGQILRLAPGDYLLTLDTFSPLVAEYRFRVLNADAAIDLPSGANINETIPAGETRLYRFTAEAGQHGIVSQLQLTAKANQRVSWQLWDPYDRPIATLRTSVTETELPSSGEYLLAVFPDFGYEVPDSSPRSIAFAFALTTSRAAPLTLNERSFGSIERAGEVVSYGFTLTAPSSLLIDTGQISGADARDFVWRLSGPRGVEAPLNGAAGKAPLNSFATTRSSVLSLPAGNYKFDVASPTLATGSFSFRLLDTADLPLLPFESFIPLTLSPASEAQAFSLRVEEDSDFIFTPTITPTHDGDWRILDSLGRALLSGRMSESNELFKLPAGSYIFVVDGQEIDNSTDNPSDTYEFYEFVLRRLLVRSQEMMLGSEVSGVIDQPGLVREYVFSIDAPTTLFLEPLSDSDNLSWELRGPVELIHSNHSFGGHATVEPIRLDAAGLYRLRIVPGFGSTDNFRFRLLDAGQAETLPLDSTQTLLFDAASRLQLFRIDGTAGDRLSLDVLSLSGGAAALQLLAPDDLRRIVNASADASDSPIAATLPRSGTYLLIVVGRSVADAPLTLRYAATLLSPEIATLSVGSEAAGNTRLPDFADQWQLSLDWPTRLLFDGLTASGNRWTLRAADGSLLASGVCDSHAFLALDAGTYTFAVEADQVEDLGPYAFRLLDVGAAETLAPDEEIRGTLDAGSGVQIFRVPPVNNGRPLTVAARSSDSAAGRLTVYDANGILIDQSALPFDKQIELDSATDGESFLVLEIDPLVATSIDYELQIHQASLSRTQPDETLDGVLTHAGDRVRYRVSLPFAASLPTRAWVHDTGSRDIRWRLLAAGADPGSADWWSDNDASYKELLGAGDYELIIEATADQAIYRLQLFASEHAEALSPAGTNGRLTNARHAVVYYYDVHRAGDHQLQIATASASPVRWEIYDAAGRQVQGGDNLDVNGAAAMHHLVELGELEVGRFMVILSCAAQSKDEASAGDGIDFSLALSATTLLPGDRFSGRLSDDEWMRSYILHVATGTHLQIHDQGSDAGVQWRLRDAGEAPDSGDWFAFGSAQPGDGDRDADSPDRMYLSAGTYELDLSADGGTAFSVQLVDLDQVSQLSIGETLASFASGEQVKVFRLDSTLEGQYLRLDIDADSAEEPAEELSWLLFDSWFDLLAQGSGASTSIELPGERDTYTLELKRQAERAASGALNTHITLVASAPQTLQLDEVRTVSLGASNIYSLTYTFSVTEHSRIVVEALSEIWDVDYDLRNADDQELANSNLGSRDHDLLELVPGDYVLRLYTSSSPGDRDASYDFSFRLLNTAGADYPLLDPEEEVAGTLAPGEQQTQIYYLQARAGDMLTVEVSSARRFDHYGYSDVSIALFDPLGRRLANHWLGAGGALQETVEESGVYTLVLFGGDYLAGTVNYTIVARRDAGDEQMPLASVPLVLGLEHSDTLDDSSATSKAFRFTLDQNALALIKGHTGGSDGAWEAHWVLRDAAGLLTGHHGYWNSYEASTDVLTLAAGDYTLEVSLDYGPGGSIAVRVDSGTNAIQVVAGHSIGERISFGDSAAGIYRVDFAAGDEYLLQAANGSEWSIHGTDFLQAHLLADGAVLRFVPLQDGSWYFVRRRDFAGDSSLSIERPQPPITLDSRIAGQLPANAAGVAQHNYRLRLTERKLLYLDVEKVDSPLRITFYEGNTWLRAIYAYTTSSSQEPLALEAGEYRIEVQTIAATSGDTAYAMRLFDLAKVPTLSLNTAVSGRLQAGGAAIYAVELAAETPLDYQPGKLGGLYGWWRLLRSDGAQVAAGSLDETRTTAAAPPPGHYFLVWDSEQQSAAGGEAEYRFALKTTQLIALGEQVGAEAFAATANAAYRFNLPTATRVLIDLARSEGSSAAFTWRISRDGQLIDQGRLASAASLDDQLPIVELPAGSYHLAFTADTDRPHGDDFAFRLLDLAQAQPLRLGVSISGERLAGEVAVFSFVAAAGDCLTLEEHSGDSERWWLLDEFGQELARGQGTASAGPLARNGTYFLLRADGNDADPGDGATNRHFAFTVSNGEGPAPALTLNAIVTAMLDAGGNLPFPFTTSDTATLWLSPLSANFAAHVEVRSAAGWQVYAADSSDTSSTSNTFNTAPRAIKLPAAGSYILELRDVSGELAARQLRFALSETDALGEAARLLPNTLTSGSLSAGRVVDSYLFSIPEGRGFVFDGDASSASALRWRLLSADGVQQADGDARSHGSPLGMRAGEYLLLIDGAADTTHDRPYAFTLRTPPATASKVPPLVLGSTVGLTVDGKGSTPYALHLEQPSVLAFDSLSSGADVWWQLVDPEGVLLFSRHMLDPATGTYASTVNYARYHSGELAAGDYTLLIRNFGGAPESCSFRVLALDDSPLLARDTPTAISTAPAAGTQTFRFEARAGERYVLDVLDASSTSSSGAARAVAQWKLLDPLGRTVFQPSAMGVASVAVDHVDSATGQILYRHGLRGLDQETPELLITGSYTLVIDGANTATKAAAPISFSLGLVPQASTQTRDDFRAKPAADLTVSSIIVAPTDELRTGQTIDLEWLLENRGSEASVGNWHERIVVRNLDSGRIVADVYVPYDASESANGALAAGDSRSRRHTLTLPGDDSAAGRLRITVIADADNVIRESSVGGMNERNNARSIEIDVVRAPASELHIENLAFAADSAFEPGAEVWITWDTVNRGNQAAAPGWSERLELLNLTTRELVASVALDNLASEEPLAVDASRSGSASLLWPSGSSAAGRFLLRVVATASGSTDAAQRTQSAELIHLVGADLEIRNLRVLRTDDTDDTDIQAGGRVNIHWEDWNRGDSSTAGAFPERIVVTNLDSAQQLLDSSVTYDPLATTEGEPNGAIAPGEYRERSFSFRLPDGLRAVGTLEIRVSVDQDGSGLGVLFESSAAALPADAESNNSASVQLLAASTAYADLQVESLAAPATGISGEQISIDWQVANRGSADADGDWNDQLIISRDTVIGNGDDILVGSFRHSGGLRRGEIYTGSAALTLPLIAQGPVFLALRTDADQEAIEPDTRADNNLSAAFALQSPFADLTVVEITAPALALSGGSADIRWSVRNDGNASSDQALWHDRVLLSSDASLDASDIIVANVPHAGTLAPGESYLGAVTVTLPGALSGAYFVLVVSDADARLSERNRSNNRLAAALEVQLVPSVDLVVDALTLDPEGALQPGETVTVHWLTSNQGNKAAEEPWSERLELRNAETKSLLATVDLASDGPLAAGASRSRSAQFTWPSGAAAAGRFLLRVIADAGGQLAEANPGGNAETNNSAELLRVTGPDLLPGNLRVEPADVGGIEAGATLTLAWEIRNEGDSATDAVFNERIRVRNIDADVVILDTHLAFDPLSTVDGQPAGPLQPGEPRQRHFNFTLPQGYQGSGRFVITLTTDQSQTGVGAVFEHNLQGDAEDNNSAGVTFYSASRDYPDLRVEAANAPPGGVGGELGEVSWSVANRGAVDADGGWNDQIILSNDALIGNGDDLVIGSVRHEGGLRVGESYTQSASVRVPLRSAGAYTLGIRTDSAREAEPDPAADNFSSALPFELITPIVDLTVVSVDAPSMARSGEEVSISWQVRNLGNATTDRAQWNDRLVLSADTNVSSDDLVVAGSLVHSGALGPGEDYRGQATLILPRDLDGDYFVLVETNANRRVDEGGRNTNNSAASAAALAIRLTPTPDLTVSDVLGPSALRPGDLASVSYTLSNSGAASSSGAWRDRIFLEDSAGMLREVASVFNSAVLAAGDSVTRSASFTLPTSLPDGEWRWLVKTDSDDSVYERGAENNNLARASDTLRVARVDLSVHVSDPAPLLSSGAVLHVEWQVRNAGGVALGSWSDQVFLAPTDGSAPAQRLAEIVRQGPLASGASYDA</sequence>
<feature type="non-terminal residue" evidence="3">
    <location>
        <position position="4876"/>
    </location>
</feature>
<feature type="domain" description="CARDB" evidence="2">
    <location>
        <begin position="4685"/>
        <end position="4793"/>
    </location>
</feature>
<evidence type="ECO:0000313" key="3">
    <source>
        <dbReference type="EMBL" id="MQM31271.1"/>
    </source>
</evidence>
<protein>
    <recommendedName>
        <fullName evidence="2">CARDB domain-containing protein</fullName>
    </recommendedName>
</protein>
<organism evidence="3 4">
    <name type="scientific">Candidatus Accumulibacter phosphatis</name>
    <dbReference type="NCBI Taxonomy" id="327160"/>
    <lineage>
        <taxon>Bacteria</taxon>
        <taxon>Pseudomonadati</taxon>
        <taxon>Pseudomonadota</taxon>
        <taxon>Betaproteobacteria</taxon>
        <taxon>Candidatus Accumulibacter</taxon>
    </lineage>
</organism>
<dbReference type="NCBIfam" id="NF012209">
    <property type="entry name" value="LEPR-8K"/>
    <property type="match status" value="1"/>
</dbReference>
<proteinExistence type="predicted"/>
<feature type="region of interest" description="Disordered" evidence="1">
    <location>
        <begin position="1"/>
        <end position="49"/>
    </location>
</feature>
<dbReference type="InterPro" id="IPR011635">
    <property type="entry name" value="CARDB"/>
</dbReference>
<dbReference type="InterPro" id="IPR013783">
    <property type="entry name" value="Ig-like_fold"/>
</dbReference>
<dbReference type="EMBL" id="PDHS01000293">
    <property type="protein sequence ID" value="MQM31271.1"/>
    <property type="molecule type" value="Genomic_DNA"/>
</dbReference>
<accession>A0A6A7RV14</accession>
<comment type="caution">
    <text evidence="3">The sequence shown here is derived from an EMBL/GenBank/DDBJ whole genome shotgun (WGS) entry which is preliminary data.</text>
</comment>
<dbReference type="Proteomes" id="UP000342300">
    <property type="component" value="Unassembled WGS sequence"/>
</dbReference>
<dbReference type="Gene3D" id="2.60.40.10">
    <property type="entry name" value="Immunoglobulins"/>
    <property type="match status" value="8"/>
</dbReference>
<name>A0A6A7RV14_9PROT</name>